<keyword evidence="3" id="KW-1185">Reference proteome</keyword>
<proteinExistence type="predicted"/>
<dbReference type="EMBL" id="UYRR01015338">
    <property type="protein sequence ID" value="VDK27823.1"/>
    <property type="molecule type" value="Genomic_DNA"/>
</dbReference>
<organism evidence="4">
    <name type="scientific">Anisakis simplex</name>
    <name type="common">Herring worm</name>
    <dbReference type="NCBI Taxonomy" id="6269"/>
    <lineage>
        <taxon>Eukaryota</taxon>
        <taxon>Metazoa</taxon>
        <taxon>Ecdysozoa</taxon>
        <taxon>Nematoda</taxon>
        <taxon>Chromadorea</taxon>
        <taxon>Rhabditida</taxon>
        <taxon>Spirurina</taxon>
        <taxon>Ascaridomorpha</taxon>
        <taxon>Ascaridoidea</taxon>
        <taxon>Anisakidae</taxon>
        <taxon>Anisakis</taxon>
        <taxon>Anisakis simplex complex</taxon>
    </lineage>
</organism>
<dbReference type="Proteomes" id="UP000267096">
    <property type="component" value="Unassembled WGS sequence"/>
</dbReference>
<gene>
    <name evidence="2" type="ORF">ASIM_LOCUS6795</name>
</gene>
<name>A0A0M3JHB2_ANISI</name>
<reference evidence="2 3" key="2">
    <citation type="submission" date="2018-11" db="EMBL/GenBank/DDBJ databases">
        <authorList>
            <consortium name="Pathogen Informatics"/>
        </authorList>
    </citation>
    <scope>NUCLEOTIDE SEQUENCE [LARGE SCALE GENOMIC DNA]</scope>
</reference>
<feature type="transmembrane region" description="Helical" evidence="1">
    <location>
        <begin position="34"/>
        <end position="50"/>
    </location>
</feature>
<evidence type="ECO:0000313" key="2">
    <source>
        <dbReference type="EMBL" id="VDK27823.1"/>
    </source>
</evidence>
<evidence type="ECO:0000313" key="3">
    <source>
        <dbReference type="Proteomes" id="UP000267096"/>
    </source>
</evidence>
<keyword evidence="1" id="KW-1133">Transmembrane helix</keyword>
<reference evidence="4" key="1">
    <citation type="submission" date="2017-02" db="UniProtKB">
        <authorList>
            <consortium name="WormBaseParasite"/>
        </authorList>
    </citation>
    <scope>IDENTIFICATION</scope>
</reference>
<dbReference type="AlphaFoldDB" id="A0A0M3JHB2"/>
<accession>A0A0M3JHB2</accession>
<dbReference type="WBParaSite" id="ASIM_0000702301-mRNA-1">
    <property type="protein sequence ID" value="ASIM_0000702301-mRNA-1"/>
    <property type="gene ID" value="ASIM_0000702301"/>
</dbReference>
<evidence type="ECO:0000313" key="4">
    <source>
        <dbReference type="WBParaSite" id="ASIM_0000702301-mRNA-1"/>
    </source>
</evidence>
<keyword evidence="1" id="KW-0812">Transmembrane</keyword>
<keyword evidence="1" id="KW-0472">Membrane</keyword>
<sequence>MKEEARVAKEHYEAYGTQLNQNVLQISAQVRNGLIKWSCFGIFIFFSFYFEDFFQICKKF</sequence>
<protein>
    <submittedName>
        <fullName evidence="4">Dynein light chain</fullName>
    </submittedName>
</protein>
<evidence type="ECO:0000256" key="1">
    <source>
        <dbReference type="SAM" id="Phobius"/>
    </source>
</evidence>